<dbReference type="SUPFAM" id="SSF52540">
    <property type="entry name" value="P-loop containing nucleoside triphosphate hydrolases"/>
    <property type="match status" value="1"/>
</dbReference>
<evidence type="ECO:0000313" key="2">
    <source>
        <dbReference type="Proteomes" id="UP001447188"/>
    </source>
</evidence>
<dbReference type="PANTHER" id="PTHR23274">
    <property type="entry name" value="DNA HELICASE-RELATED"/>
    <property type="match status" value="1"/>
</dbReference>
<dbReference type="PANTHER" id="PTHR23274:SF11">
    <property type="entry name" value="ATP-DEPENDENT DNA HELICASE PIF1"/>
    <property type="match status" value="1"/>
</dbReference>
<dbReference type="Proteomes" id="UP001447188">
    <property type="component" value="Unassembled WGS sequence"/>
</dbReference>
<dbReference type="Gene3D" id="3.40.50.300">
    <property type="entry name" value="P-loop containing nucleotide triphosphate hydrolases"/>
    <property type="match status" value="1"/>
</dbReference>
<comment type="caution">
    <text evidence="1">The sequence shown here is derived from an EMBL/GenBank/DDBJ whole genome shotgun (WGS) entry which is preliminary data.</text>
</comment>
<accession>A0ABR3G615</accession>
<proteinExistence type="predicted"/>
<keyword evidence="2" id="KW-1185">Reference proteome</keyword>
<dbReference type="InterPro" id="IPR027417">
    <property type="entry name" value="P-loop_NTPase"/>
</dbReference>
<dbReference type="EMBL" id="JBBBZM010000256">
    <property type="protein sequence ID" value="KAL0631394.1"/>
    <property type="molecule type" value="Genomic_DNA"/>
</dbReference>
<gene>
    <name evidence="1" type="ORF">Q9L58_009749</name>
</gene>
<sequence>MPIVLNKNLNTEQGMVNGMLGKAVGIVVNEEMQALRIRIGQNIIPYHRPPLCVLIQLDEECIKHDKFPFLTRSIVPIFPTIINVKVPSSGRVKGKMQLVRMQVPCSPAFSVTIQKSQGKTYDRAIIDIVKSQSPRYGSTHDNYALLYITLSRVRSMSSLEILTTFDRSVLHYRPDPRLVDDWKG</sequence>
<protein>
    <submittedName>
        <fullName evidence="1">Uncharacterized protein</fullName>
    </submittedName>
</protein>
<name>A0ABR3G615_9PEZI</name>
<evidence type="ECO:0000313" key="1">
    <source>
        <dbReference type="EMBL" id="KAL0631394.1"/>
    </source>
</evidence>
<reference evidence="1 2" key="1">
    <citation type="submission" date="2024-02" db="EMBL/GenBank/DDBJ databases">
        <title>Discinaceae phylogenomics.</title>
        <authorList>
            <person name="Dirks A.C."/>
            <person name="James T.Y."/>
        </authorList>
    </citation>
    <scope>NUCLEOTIDE SEQUENCE [LARGE SCALE GENOMIC DNA]</scope>
    <source>
        <strain evidence="1 2">ACD0624</strain>
    </source>
</reference>
<organism evidence="1 2">
    <name type="scientific">Discina gigas</name>
    <dbReference type="NCBI Taxonomy" id="1032678"/>
    <lineage>
        <taxon>Eukaryota</taxon>
        <taxon>Fungi</taxon>
        <taxon>Dikarya</taxon>
        <taxon>Ascomycota</taxon>
        <taxon>Pezizomycotina</taxon>
        <taxon>Pezizomycetes</taxon>
        <taxon>Pezizales</taxon>
        <taxon>Discinaceae</taxon>
        <taxon>Discina</taxon>
    </lineage>
</organism>